<gene>
    <name evidence="9" type="primary">MRPL19</name>
</gene>
<comment type="subcellular location">
    <subcellularLocation>
        <location evidence="1">Mitochondrion</location>
    </subcellularLocation>
</comment>
<organism evidence="9 10">
    <name type="scientific">Leptobrachium leishanense</name>
    <name type="common">Leishan spiny toad</name>
    <dbReference type="NCBI Taxonomy" id="445787"/>
    <lineage>
        <taxon>Eukaryota</taxon>
        <taxon>Metazoa</taxon>
        <taxon>Chordata</taxon>
        <taxon>Craniata</taxon>
        <taxon>Vertebrata</taxon>
        <taxon>Euteleostomi</taxon>
        <taxon>Amphibia</taxon>
        <taxon>Batrachia</taxon>
        <taxon>Anura</taxon>
        <taxon>Pelobatoidea</taxon>
        <taxon>Megophryidae</taxon>
        <taxon>Leptobrachium</taxon>
    </lineage>
</organism>
<name>A0A8C5ML85_9ANUR</name>
<dbReference type="AlphaFoldDB" id="A0A8C5ML85"/>
<reference evidence="9" key="1">
    <citation type="submission" date="2025-08" db="UniProtKB">
        <authorList>
            <consortium name="Ensembl"/>
        </authorList>
    </citation>
    <scope>IDENTIFICATION</scope>
</reference>
<dbReference type="GO" id="GO:0006412">
    <property type="term" value="P:translation"/>
    <property type="evidence" value="ECO:0007669"/>
    <property type="project" value="InterPro"/>
</dbReference>
<dbReference type="GO" id="GO:0005762">
    <property type="term" value="C:mitochondrial large ribosomal subunit"/>
    <property type="evidence" value="ECO:0007669"/>
    <property type="project" value="TreeGrafter"/>
</dbReference>
<dbReference type="OrthoDB" id="432645at2759"/>
<dbReference type="GeneTree" id="ENSGT00390000009415"/>
<proteinExistence type="inferred from homology"/>
<dbReference type="Ensembl" id="ENSLLET00000016003.1">
    <property type="protein sequence ID" value="ENSLLEP00000015417.1"/>
    <property type="gene ID" value="ENSLLEG00000009814.1"/>
</dbReference>
<keyword evidence="5" id="KW-0496">Mitochondrion</keyword>
<dbReference type="GO" id="GO:0003735">
    <property type="term" value="F:structural constituent of ribosome"/>
    <property type="evidence" value="ECO:0007669"/>
    <property type="project" value="InterPro"/>
</dbReference>
<dbReference type="FunFam" id="2.30.30.790:FF:000002">
    <property type="entry name" value="39S ribosomal protein L19, mitochondrial"/>
    <property type="match status" value="1"/>
</dbReference>
<dbReference type="SUPFAM" id="SSF50104">
    <property type="entry name" value="Translation proteins SH3-like domain"/>
    <property type="match status" value="1"/>
</dbReference>
<sequence length="272" mass="31930">MAVCRRSLLFVRAQLGFAPPVRLLTDGDPKKFQPPSKPVVVEKTKVQEARKKYLSPEFVPPRSRKDPFKYYLERRDMIQRRKTLNIPEFYAGSILAVTMSDPHASGKLNRFVGICTDRAGSGLGATFVLRNVIEDQGVEIRYDLYNPRIQEIQVLKLEKRIDDNLMYLRDALPIYSTFDFDMKPEIRLTEEEIPVNKLKVKMKPKPWSKRWERPQYNIHGIKFELYLKEEHVIAANKHAKPWDKFDMIKEYDTTEIEEKIKAEIDQELNTSK</sequence>
<keyword evidence="6" id="KW-0687">Ribonucleoprotein</keyword>
<dbReference type="InterPro" id="IPR001857">
    <property type="entry name" value="Ribosomal_bL19"/>
</dbReference>
<keyword evidence="3" id="KW-0809">Transit peptide</keyword>
<comment type="similarity">
    <text evidence="2">Belongs to the bacterial ribosomal protein bL19 family.</text>
</comment>
<evidence type="ECO:0000313" key="10">
    <source>
        <dbReference type="Proteomes" id="UP000694569"/>
    </source>
</evidence>
<dbReference type="Proteomes" id="UP000694569">
    <property type="component" value="Unplaced"/>
</dbReference>
<evidence type="ECO:0000256" key="2">
    <source>
        <dbReference type="ARBA" id="ARBA00005781"/>
    </source>
</evidence>
<dbReference type="PANTHER" id="PTHR15680:SF9">
    <property type="entry name" value="LARGE RIBOSOMAL SUBUNIT PROTEIN BL19M"/>
    <property type="match status" value="1"/>
</dbReference>
<accession>A0A8C5ML85</accession>
<evidence type="ECO:0000256" key="3">
    <source>
        <dbReference type="ARBA" id="ARBA00022946"/>
    </source>
</evidence>
<evidence type="ECO:0000313" key="9">
    <source>
        <dbReference type="Ensembl" id="ENSLLEP00000015417.1"/>
    </source>
</evidence>
<dbReference type="InterPro" id="IPR008991">
    <property type="entry name" value="Translation_prot_SH3-like_sf"/>
</dbReference>
<reference evidence="9" key="2">
    <citation type="submission" date="2025-09" db="UniProtKB">
        <authorList>
            <consortium name="Ensembl"/>
        </authorList>
    </citation>
    <scope>IDENTIFICATION</scope>
</reference>
<evidence type="ECO:0000256" key="4">
    <source>
        <dbReference type="ARBA" id="ARBA00022980"/>
    </source>
</evidence>
<keyword evidence="4" id="KW-0689">Ribosomal protein</keyword>
<dbReference type="Pfam" id="PF01245">
    <property type="entry name" value="Ribosomal_L19"/>
    <property type="match status" value="1"/>
</dbReference>
<dbReference type="Gene3D" id="2.30.30.790">
    <property type="match status" value="1"/>
</dbReference>
<evidence type="ECO:0000256" key="1">
    <source>
        <dbReference type="ARBA" id="ARBA00004173"/>
    </source>
</evidence>
<evidence type="ECO:0000256" key="8">
    <source>
        <dbReference type="ARBA" id="ARBA00035359"/>
    </source>
</evidence>
<keyword evidence="10" id="KW-1185">Reference proteome</keyword>
<evidence type="ECO:0000256" key="5">
    <source>
        <dbReference type="ARBA" id="ARBA00023128"/>
    </source>
</evidence>
<dbReference type="PANTHER" id="PTHR15680">
    <property type="entry name" value="RIBOSOMAL PROTEIN L19"/>
    <property type="match status" value="1"/>
</dbReference>
<protein>
    <recommendedName>
        <fullName evidence="7">Large ribosomal subunit protein bL19m</fullName>
    </recommendedName>
    <alternativeName>
        <fullName evidence="8">39S ribosomal protein L19, mitochondrial</fullName>
    </alternativeName>
</protein>
<dbReference type="InterPro" id="IPR038657">
    <property type="entry name" value="Ribosomal_bL19_sf"/>
</dbReference>
<evidence type="ECO:0000256" key="7">
    <source>
        <dbReference type="ARBA" id="ARBA00035288"/>
    </source>
</evidence>
<evidence type="ECO:0000256" key="6">
    <source>
        <dbReference type="ARBA" id="ARBA00023274"/>
    </source>
</evidence>